<sequence length="94" mass="10106">MLARWVGRLLRGVKAGERHLAWNHPVCVHAPDTLVLRSAGFGAVLGLDVARFEHALGLAGTQSGGLMAAQHEAMSKRTHHGFSHRNGLYAAFLA</sequence>
<dbReference type="AlphaFoldDB" id="A0AA41L0B6"/>
<dbReference type="EMBL" id="JAHTGR010000008">
    <property type="protein sequence ID" value="MBV6322436.1"/>
    <property type="molecule type" value="Genomic_DNA"/>
</dbReference>
<organism evidence="2 4">
    <name type="scientific">Duganella violaceipulchra</name>
    <dbReference type="NCBI Taxonomy" id="2849652"/>
    <lineage>
        <taxon>Bacteria</taxon>
        <taxon>Pseudomonadati</taxon>
        <taxon>Pseudomonadota</taxon>
        <taxon>Betaproteobacteria</taxon>
        <taxon>Burkholderiales</taxon>
        <taxon>Oxalobacteraceae</taxon>
        <taxon>Telluria group</taxon>
        <taxon>Duganella</taxon>
    </lineage>
</organism>
<accession>A0AA41L0B6</accession>
<keyword evidence="5" id="KW-1185">Reference proteome</keyword>
<dbReference type="RefSeq" id="WP_217943208.1">
    <property type="nucleotide sequence ID" value="NZ_JAHTGR010000008.1"/>
</dbReference>
<evidence type="ECO:0000313" key="5">
    <source>
        <dbReference type="Proteomes" id="UP001162889"/>
    </source>
</evidence>
<dbReference type="InterPro" id="IPR045336">
    <property type="entry name" value="MmgE_PrpD_N"/>
</dbReference>
<comment type="caution">
    <text evidence="2">The sequence shown here is derived from an EMBL/GenBank/DDBJ whole genome shotgun (WGS) entry which is preliminary data.</text>
</comment>
<evidence type="ECO:0000259" key="1">
    <source>
        <dbReference type="Pfam" id="PF03972"/>
    </source>
</evidence>
<dbReference type="Proteomes" id="UP001162889">
    <property type="component" value="Unassembled WGS sequence"/>
</dbReference>
<evidence type="ECO:0000313" key="3">
    <source>
        <dbReference type="EMBL" id="MCP2010637.1"/>
    </source>
</evidence>
<dbReference type="EMBL" id="JALJZU010000009">
    <property type="protein sequence ID" value="MCP2010637.1"/>
    <property type="molecule type" value="Genomic_DNA"/>
</dbReference>
<reference evidence="3" key="2">
    <citation type="submission" date="2022-03" db="EMBL/GenBank/DDBJ databases">
        <title>Genome Encyclopedia of Bacteria and Archaea VI: Functional Genomics of Type Strains.</title>
        <authorList>
            <person name="Whitman W."/>
        </authorList>
    </citation>
    <scope>NUCLEOTIDE SEQUENCE</scope>
    <source>
        <strain evidence="3">HSC-15S17</strain>
    </source>
</reference>
<reference evidence="2" key="1">
    <citation type="submission" date="2021-07" db="EMBL/GenBank/DDBJ databases">
        <title>Characterization of violacein-producing bacteria and related species.</title>
        <authorList>
            <person name="Wilson H.S."/>
            <person name="De Leon M.E."/>
        </authorList>
    </citation>
    <scope>NUCLEOTIDE SEQUENCE</scope>
    <source>
        <strain evidence="2">HSC-15S17</strain>
    </source>
</reference>
<dbReference type="Proteomes" id="UP001155901">
    <property type="component" value="Unassembled WGS sequence"/>
</dbReference>
<proteinExistence type="predicted"/>
<gene>
    <name evidence="2" type="ORF">KVP70_15950</name>
    <name evidence="3" type="ORF">L1274_004379</name>
</gene>
<protein>
    <submittedName>
        <fullName evidence="3">2-methylcitrate dehydratase PrpD</fullName>
    </submittedName>
    <submittedName>
        <fullName evidence="2">MmgE/PrpD family protein</fullName>
    </submittedName>
</protein>
<dbReference type="Pfam" id="PF03972">
    <property type="entry name" value="MmgE_PrpD_N"/>
    <property type="match status" value="1"/>
</dbReference>
<feature type="domain" description="MmgE/PrpD N-terminal" evidence="1">
    <location>
        <begin position="17"/>
        <end position="94"/>
    </location>
</feature>
<name>A0AA41L0B6_9BURK</name>
<evidence type="ECO:0000313" key="4">
    <source>
        <dbReference type="Proteomes" id="UP001155901"/>
    </source>
</evidence>
<evidence type="ECO:0000313" key="2">
    <source>
        <dbReference type="EMBL" id="MBV6322436.1"/>
    </source>
</evidence>